<keyword evidence="1 3" id="KW-0732">Signal</keyword>
<dbReference type="EMBL" id="JDRY01000002">
    <property type="protein sequence ID" value="KGN01756.1"/>
    <property type="molecule type" value="Genomic_DNA"/>
</dbReference>
<protein>
    <submittedName>
        <fullName evidence="5">N-acetylmuramoyl-L-alanine amidase</fullName>
    </submittedName>
</protein>
<evidence type="ECO:0000313" key="6">
    <source>
        <dbReference type="Proteomes" id="UP000030014"/>
    </source>
</evidence>
<dbReference type="RefSeq" id="WP_039258946.1">
    <property type="nucleotide sequence ID" value="NZ_JDRY01000002.1"/>
</dbReference>
<dbReference type="SUPFAM" id="SSF53187">
    <property type="entry name" value="Zn-dependent exopeptidases"/>
    <property type="match status" value="2"/>
</dbReference>
<feature type="domain" description="MurNAc-LAA" evidence="4">
    <location>
        <begin position="543"/>
        <end position="653"/>
    </location>
</feature>
<dbReference type="GO" id="GO:0008745">
    <property type="term" value="F:N-acetylmuramoyl-L-alanine amidase activity"/>
    <property type="evidence" value="ECO:0007669"/>
    <property type="project" value="InterPro"/>
</dbReference>
<dbReference type="GO" id="GO:0030288">
    <property type="term" value="C:outer membrane-bounded periplasmic space"/>
    <property type="evidence" value="ECO:0007669"/>
    <property type="project" value="TreeGrafter"/>
</dbReference>
<dbReference type="PANTHER" id="PTHR30404:SF0">
    <property type="entry name" value="N-ACETYLMURAMOYL-L-ALANINE AMIDASE AMIC"/>
    <property type="match status" value="1"/>
</dbReference>
<dbReference type="InterPro" id="IPR002508">
    <property type="entry name" value="MurNAc-LAA_cat"/>
</dbReference>
<feature type="domain" description="MurNAc-LAA" evidence="4">
    <location>
        <begin position="277"/>
        <end position="387"/>
    </location>
</feature>
<dbReference type="InterPro" id="IPR050695">
    <property type="entry name" value="N-acetylmuramoyl_amidase_3"/>
</dbReference>
<sequence length="658" mass="72483">MVNKRKILLLFLCILSITLGIPNKVFAGTYKDMGKKSNVVLDKVWDIKFNKDIDATTINKKNIVVVDDKNNNVSIDVKYKNSRQVIVSTINNYKPSSNYTMFINEDIKSTDGKRIKTPAKMEFSTEKNYIKNVNDITEIVSQGRGYSFPTNVEATMSDGTVSKVPVKWNRAVADTSKSGTYSFEGKIEGYPRIIALTLIVNPRVIPQKDFKVVIDPAGGANIRSSSVGPTGINEKDVNLAIALKLGNLLKSKGIGVAYTRTEDKVSWNENEDDSARIKIANDSKADLFVSINSNSYTVPASHGIETYYYKDDSLGKELAENVQRSIISSIGGTDRGSKERDFGLLKGIDKPGIIVYPGFITNQSEEKLLNDSVYQDKIAKSIADNIEKHMSNLNTKIKSVNNININVYQGDKCNLPSKISAVNTDNKDIQVPVTWDRSSIDTSKVGTISVKGKIKGYDKSVILTIAVSSIPAKKIKVAIDPGHGGYDSGAVGPNGICEKNVALAVALKLGKVLEQKGIEVVYTRTSDKCPWPSNKNTELQMRCDIANNAKADYFVSIHCNSADTSAATGIETYYDRNRTNGIELARNIQNELIKQFGYKNRGIKPCGFYVVKNTNMPAVLVELEFISNGNREQVLNNSTYQQRYADSIAKGIMNTIGK</sequence>
<dbReference type="Proteomes" id="UP000030014">
    <property type="component" value="Unassembled WGS sequence"/>
</dbReference>
<organism evidence="5 6">
    <name type="scientific">Clostridium botulinum C/D str. DC5</name>
    <dbReference type="NCBI Taxonomy" id="1443128"/>
    <lineage>
        <taxon>Bacteria</taxon>
        <taxon>Bacillati</taxon>
        <taxon>Bacillota</taxon>
        <taxon>Clostridia</taxon>
        <taxon>Eubacteriales</taxon>
        <taxon>Clostridiaceae</taxon>
        <taxon>Clostridium</taxon>
    </lineage>
</organism>
<keyword evidence="2" id="KW-0378">Hydrolase</keyword>
<evidence type="ECO:0000256" key="2">
    <source>
        <dbReference type="ARBA" id="ARBA00022801"/>
    </source>
</evidence>
<accession>A0A0A0IQJ3</accession>
<dbReference type="AlphaFoldDB" id="A0A0A0IQJ3"/>
<dbReference type="PANTHER" id="PTHR30404">
    <property type="entry name" value="N-ACETYLMURAMOYL-L-ALANINE AMIDASE"/>
    <property type="match status" value="1"/>
</dbReference>
<gene>
    <name evidence="5" type="ORF">Z955_00850</name>
</gene>
<dbReference type="Pfam" id="PF07532">
    <property type="entry name" value="Big_4"/>
    <property type="match status" value="2"/>
</dbReference>
<name>A0A0A0IQJ3_CLOBO</name>
<dbReference type="CDD" id="cd02696">
    <property type="entry name" value="MurNAc-LAA"/>
    <property type="match status" value="2"/>
</dbReference>
<dbReference type="Pfam" id="PF01520">
    <property type="entry name" value="Amidase_3"/>
    <property type="match status" value="2"/>
</dbReference>
<dbReference type="SMART" id="SM00646">
    <property type="entry name" value="Ami_3"/>
    <property type="match status" value="2"/>
</dbReference>
<evidence type="ECO:0000256" key="3">
    <source>
        <dbReference type="SAM" id="SignalP"/>
    </source>
</evidence>
<dbReference type="InterPro" id="IPR014755">
    <property type="entry name" value="Cu-Rt/internalin_Ig-like"/>
</dbReference>
<reference evidence="5 6" key="1">
    <citation type="submission" date="2014-01" db="EMBL/GenBank/DDBJ databases">
        <title>Plasmidome dynamics in the species complex Clostridium novyi sensu lato converts strains of independent lineages into distinctly different pathogens.</title>
        <authorList>
            <person name="Skarin H."/>
            <person name="Segerman B."/>
        </authorList>
    </citation>
    <scope>NUCLEOTIDE SEQUENCE [LARGE SCALE GENOMIC DNA]</scope>
    <source>
        <strain evidence="5 6">DC5</strain>
    </source>
</reference>
<dbReference type="InterPro" id="IPR032812">
    <property type="entry name" value="SbsA_Ig"/>
</dbReference>
<dbReference type="Gene3D" id="3.40.630.40">
    <property type="entry name" value="Zn-dependent exopeptidases"/>
    <property type="match status" value="2"/>
</dbReference>
<comment type="caution">
    <text evidence="5">The sequence shown here is derived from an EMBL/GenBank/DDBJ whole genome shotgun (WGS) entry which is preliminary data.</text>
</comment>
<dbReference type="InterPro" id="IPR011081">
    <property type="entry name" value="Big_4"/>
</dbReference>
<dbReference type="Gene3D" id="2.60.40.1220">
    <property type="match status" value="1"/>
</dbReference>
<feature type="chain" id="PRO_5001963662" evidence="3">
    <location>
        <begin position="28"/>
        <end position="658"/>
    </location>
</feature>
<dbReference type="Pfam" id="PF13205">
    <property type="entry name" value="Big_5"/>
    <property type="match status" value="1"/>
</dbReference>
<evidence type="ECO:0000256" key="1">
    <source>
        <dbReference type="ARBA" id="ARBA00022729"/>
    </source>
</evidence>
<dbReference type="GO" id="GO:0009253">
    <property type="term" value="P:peptidoglycan catabolic process"/>
    <property type="evidence" value="ECO:0007669"/>
    <property type="project" value="InterPro"/>
</dbReference>
<evidence type="ECO:0000259" key="4">
    <source>
        <dbReference type="SMART" id="SM00646"/>
    </source>
</evidence>
<feature type="signal peptide" evidence="3">
    <location>
        <begin position="1"/>
        <end position="27"/>
    </location>
</feature>
<evidence type="ECO:0000313" key="5">
    <source>
        <dbReference type="EMBL" id="KGN01756.1"/>
    </source>
</evidence>
<proteinExistence type="predicted"/>